<dbReference type="PROSITE" id="PS51682">
    <property type="entry name" value="SAM_OMT_I"/>
    <property type="match status" value="1"/>
</dbReference>
<dbReference type="InterPro" id="IPR029063">
    <property type="entry name" value="SAM-dependent_MTases_sf"/>
</dbReference>
<evidence type="ECO:0000256" key="2">
    <source>
        <dbReference type="ARBA" id="ARBA00022679"/>
    </source>
</evidence>
<dbReference type="PANTHER" id="PTHR10509">
    <property type="entry name" value="O-METHYLTRANSFERASE-RELATED"/>
    <property type="match status" value="1"/>
</dbReference>
<keyword evidence="1" id="KW-0489">Methyltransferase</keyword>
<reference evidence="4 5" key="1">
    <citation type="submission" date="2020-10" db="EMBL/GenBank/DDBJ databases">
        <title>Connecting structure to function with the recovery of over 1000 high-quality activated sludge metagenome-assembled genomes encoding full-length rRNA genes using long-read sequencing.</title>
        <authorList>
            <person name="Singleton C.M."/>
            <person name="Petriglieri F."/>
            <person name="Kristensen J.M."/>
            <person name="Kirkegaard R.H."/>
            <person name="Michaelsen T.Y."/>
            <person name="Andersen M.H."/>
            <person name="Karst S.M."/>
            <person name="Dueholm M.S."/>
            <person name="Nielsen P.H."/>
            <person name="Albertsen M."/>
        </authorList>
    </citation>
    <scope>NUCLEOTIDE SEQUENCE [LARGE SCALE GENOMIC DNA]</scope>
    <source>
        <strain evidence="4">Ribe_18-Q3-R11-54_MAXAC.273</strain>
    </source>
</reference>
<dbReference type="CDD" id="cd02440">
    <property type="entry name" value="AdoMet_MTases"/>
    <property type="match status" value="1"/>
</dbReference>
<sequence>MLAPEIQKYIDDHSNIEDAVLHEVDRNTHLHTLMPQMLSGSMQGKMLTLMTSLIDAKNVLEIGTFTGFGTICLARGVNSTEGKVVTIDVNPEFTFLVKKHLKLAGIEDRVETMIGDALKIIPERKEIWDLVYIDANKQEYVEYFNVVIDRVRPGGLILTDNVLWSGKVVNEPNEVDAKVINTYNRMLYDDPRIEVIILPVRDGLSVARKK</sequence>
<keyword evidence="3" id="KW-0949">S-adenosyl-L-methionine</keyword>
<proteinExistence type="predicted"/>
<gene>
    <name evidence="4" type="ORF">IPP15_04505</name>
</gene>
<protein>
    <submittedName>
        <fullName evidence="4">O-methyltransferase</fullName>
    </submittedName>
</protein>
<dbReference type="EMBL" id="JADKGY010000001">
    <property type="protein sequence ID" value="MBK9981675.1"/>
    <property type="molecule type" value="Genomic_DNA"/>
</dbReference>
<name>A0A9D7SR13_9BACT</name>
<dbReference type="Proteomes" id="UP000808337">
    <property type="component" value="Unassembled WGS sequence"/>
</dbReference>
<dbReference type="PANTHER" id="PTHR10509:SF14">
    <property type="entry name" value="CAFFEOYL-COA O-METHYLTRANSFERASE 3-RELATED"/>
    <property type="match status" value="1"/>
</dbReference>
<dbReference type="SUPFAM" id="SSF53335">
    <property type="entry name" value="S-adenosyl-L-methionine-dependent methyltransferases"/>
    <property type="match status" value="1"/>
</dbReference>
<comment type="caution">
    <text evidence="4">The sequence shown here is derived from an EMBL/GenBank/DDBJ whole genome shotgun (WGS) entry which is preliminary data.</text>
</comment>
<dbReference type="Pfam" id="PF01596">
    <property type="entry name" value="Methyltransf_3"/>
    <property type="match status" value="1"/>
</dbReference>
<evidence type="ECO:0000313" key="4">
    <source>
        <dbReference type="EMBL" id="MBK9981675.1"/>
    </source>
</evidence>
<evidence type="ECO:0000256" key="1">
    <source>
        <dbReference type="ARBA" id="ARBA00022603"/>
    </source>
</evidence>
<dbReference type="Gene3D" id="3.40.50.150">
    <property type="entry name" value="Vaccinia Virus protein VP39"/>
    <property type="match status" value="1"/>
</dbReference>
<dbReference type="AlphaFoldDB" id="A0A9D7SR13"/>
<keyword evidence="2" id="KW-0808">Transferase</keyword>
<evidence type="ECO:0000313" key="5">
    <source>
        <dbReference type="Proteomes" id="UP000808337"/>
    </source>
</evidence>
<dbReference type="InterPro" id="IPR002935">
    <property type="entry name" value="SAM_O-MeTrfase"/>
</dbReference>
<dbReference type="GO" id="GO:0008171">
    <property type="term" value="F:O-methyltransferase activity"/>
    <property type="evidence" value="ECO:0007669"/>
    <property type="project" value="InterPro"/>
</dbReference>
<accession>A0A9D7SR13</accession>
<dbReference type="GO" id="GO:0008757">
    <property type="term" value="F:S-adenosylmethionine-dependent methyltransferase activity"/>
    <property type="evidence" value="ECO:0007669"/>
    <property type="project" value="TreeGrafter"/>
</dbReference>
<evidence type="ECO:0000256" key="3">
    <source>
        <dbReference type="ARBA" id="ARBA00022691"/>
    </source>
</evidence>
<dbReference type="InterPro" id="IPR050362">
    <property type="entry name" value="Cation-dep_OMT"/>
</dbReference>
<organism evidence="4 5">
    <name type="scientific">Candidatus Opimibacter skivensis</name>
    <dbReference type="NCBI Taxonomy" id="2982028"/>
    <lineage>
        <taxon>Bacteria</taxon>
        <taxon>Pseudomonadati</taxon>
        <taxon>Bacteroidota</taxon>
        <taxon>Saprospiria</taxon>
        <taxon>Saprospirales</taxon>
        <taxon>Saprospiraceae</taxon>
        <taxon>Candidatus Opimibacter</taxon>
    </lineage>
</organism>
<dbReference type="GO" id="GO:0032259">
    <property type="term" value="P:methylation"/>
    <property type="evidence" value="ECO:0007669"/>
    <property type="project" value="UniProtKB-KW"/>
</dbReference>